<keyword evidence="3" id="KW-0964">Secreted</keyword>
<name>A0ABX2G2W6_9BURK</name>
<feature type="domain" description="Gp5/Type VI secretion system Vgr C-terminal trimerisation" evidence="6">
    <location>
        <begin position="465"/>
        <end position="578"/>
    </location>
</feature>
<dbReference type="Pfam" id="PF22178">
    <property type="entry name" value="Gp5_trimer_C"/>
    <property type="match status" value="1"/>
</dbReference>
<evidence type="ECO:0000259" key="6">
    <source>
        <dbReference type="Pfam" id="PF22178"/>
    </source>
</evidence>
<dbReference type="SUPFAM" id="SSF69279">
    <property type="entry name" value="Phage tail proteins"/>
    <property type="match status" value="2"/>
</dbReference>
<dbReference type="Proteomes" id="UP001516061">
    <property type="component" value="Unassembled WGS sequence"/>
</dbReference>
<evidence type="ECO:0000313" key="8">
    <source>
        <dbReference type="Proteomes" id="UP001516061"/>
    </source>
</evidence>
<accession>A0ABX2G2W6</accession>
<gene>
    <name evidence="7" type="ORF">HNQ01_002381</name>
</gene>
<dbReference type="Pfam" id="PF04717">
    <property type="entry name" value="Phage_base_V"/>
    <property type="match status" value="1"/>
</dbReference>
<evidence type="ECO:0000259" key="5">
    <source>
        <dbReference type="Pfam" id="PF04717"/>
    </source>
</evidence>
<comment type="subcellular location">
    <subcellularLocation>
        <location evidence="1">Secreted</location>
    </subcellularLocation>
</comment>
<evidence type="ECO:0000256" key="1">
    <source>
        <dbReference type="ARBA" id="ARBA00004613"/>
    </source>
</evidence>
<sequence>MAPPIVFHCPLPPADLLFESMSVEAGLGRIGEMRLHLLSLKPDLAPDDLLGQPVRVELVLRDGSLRHWSGHCIRFGLGKPSGRHYGYDMTVRPWPWFLTRTSDCRIFQDLSVPDIVRQVLADHAVAKTDFRLFRSYAPRGYCVQYRESDFDFIARLLEQEGISWFFQHDAGGATLVLVDAAGAHDPAPGAERIAYYDVPGQAPPDVDCLWDWSFSHGVRTGRIALTDYDFERPSASLRVSRERSRSHEQADLERFDYPGLYRVTGDGEQYADNRLDEQQARHAGARGTTSAQSLAEGCRFTLERHPRDDQNTDYLVTAIRTRLHLDAYESGSTGGTELSSQIEVIPHAQQFRPPRLTPKPFVQGPQTAVVVGPAGEEIHTDKYGRVKVQFHWDRYGRKNEKSSCWIRVSHPWAGKNFGAIHIPRIGQEVVVSFLEGDPDQPLITGRVYNAEQMPPWDLPANMTQSGILTRSSKGGGYANANAIRFEDKKGAEQLWIHAEKNQDIEVENDETHWVGHDRSKTIDHDETVLVKNDRTETVGRHETIAIGVNRTETVGSNETITIGANRTETVGANETITIGASRTITVAASETATVALQRTHTVGINETIAIGAAQEIAIGAMQVVAVGASQSTSVGGSQSTSVSANRSVEVGGNQSTAVGKGRSAQVGNDDAVKVGKNFVLDAGDSITLKTGSASITMKKDGTIVLKGKDITIDGSGKVNVKASGDIVMKGSKILQN</sequence>
<dbReference type="RefSeq" id="WP_173805647.1">
    <property type="nucleotide sequence ID" value="NZ_JABSNM010000009.1"/>
</dbReference>
<dbReference type="InterPro" id="IPR050708">
    <property type="entry name" value="T6SS_VgrG/RHS"/>
</dbReference>
<proteinExistence type="inferred from homology"/>
<protein>
    <submittedName>
        <fullName evidence="7">Type VI secretion system secreted protein VgrG</fullName>
    </submittedName>
</protein>
<dbReference type="Gene3D" id="4.10.220.110">
    <property type="match status" value="1"/>
</dbReference>
<dbReference type="SUPFAM" id="SSF69255">
    <property type="entry name" value="gp5 N-terminal domain-like"/>
    <property type="match status" value="1"/>
</dbReference>
<evidence type="ECO:0000256" key="4">
    <source>
        <dbReference type="SAM" id="MobiDB-lite"/>
    </source>
</evidence>
<reference evidence="7 8" key="1">
    <citation type="submission" date="2020-05" db="EMBL/GenBank/DDBJ databases">
        <title>Genomic Encyclopedia of Type Strains, Phase IV (KMG-V): Genome sequencing to study the core and pangenomes of soil and plant-associated prokaryotes.</title>
        <authorList>
            <person name="Whitman W."/>
        </authorList>
    </citation>
    <scope>NUCLEOTIDE SEQUENCE [LARGE SCALE GENOMIC DNA]</scope>
    <source>
        <strain evidence="7 8">C29</strain>
    </source>
</reference>
<dbReference type="InterPro" id="IPR017847">
    <property type="entry name" value="T6SS_RhsGE_Vgr_subset"/>
</dbReference>
<dbReference type="InterPro" id="IPR006531">
    <property type="entry name" value="Gp5/Vgr_OB"/>
</dbReference>
<dbReference type="NCBIfam" id="TIGR01646">
    <property type="entry name" value="vgr_GE"/>
    <property type="match status" value="1"/>
</dbReference>
<dbReference type="NCBIfam" id="TIGR03361">
    <property type="entry name" value="VI_Rhs_Vgr"/>
    <property type="match status" value="1"/>
</dbReference>
<evidence type="ECO:0000313" key="7">
    <source>
        <dbReference type="EMBL" id="NRT56638.1"/>
    </source>
</evidence>
<feature type="domain" description="Gp5/Type VI secretion system Vgr protein OB-fold" evidence="5">
    <location>
        <begin position="379"/>
        <end position="448"/>
    </location>
</feature>
<dbReference type="InterPro" id="IPR037026">
    <property type="entry name" value="Vgr_OB-fold_dom_sf"/>
</dbReference>
<evidence type="ECO:0000256" key="3">
    <source>
        <dbReference type="ARBA" id="ARBA00022525"/>
    </source>
</evidence>
<dbReference type="Gene3D" id="3.55.50.10">
    <property type="entry name" value="Baseplate protein-like domains"/>
    <property type="match status" value="1"/>
</dbReference>
<dbReference type="Gene3D" id="2.30.110.50">
    <property type="match status" value="1"/>
</dbReference>
<dbReference type="InterPro" id="IPR054030">
    <property type="entry name" value="Gp5_Vgr_C"/>
</dbReference>
<dbReference type="EMBL" id="JABSNM010000009">
    <property type="protein sequence ID" value="NRT56638.1"/>
    <property type="molecule type" value="Genomic_DNA"/>
</dbReference>
<dbReference type="Gene3D" id="2.40.50.230">
    <property type="entry name" value="Gp5 N-terminal domain"/>
    <property type="match status" value="1"/>
</dbReference>
<dbReference type="Pfam" id="PF05954">
    <property type="entry name" value="Phage_GPD"/>
    <property type="match status" value="1"/>
</dbReference>
<keyword evidence="8" id="KW-1185">Reference proteome</keyword>
<comment type="similarity">
    <text evidence="2">Belongs to the VgrG protein family.</text>
</comment>
<organism evidence="7 8">
    <name type="scientific">Sphaerotilus uruguayifluvii</name>
    <dbReference type="NCBI Taxonomy" id="2735897"/>
    <lineage>
        <taxon>Bacteria</taxon>
        <taxon>Pseudomonadati</taxon>
        <taxon>Pseudomonadota</taxon>
        <taxon>Betaproteobacteria</taxon>
        <taxon>Burkholderiales</taxon>
        <taxon>Sphaerotilaceae</taxon>
        <taxon>Sphaerotilus</taxon>
    </lineage>
</organism>
<dbReference type="PANTHER" id="PTHR32305:SF15">
    <property type="entry name" value="PROTEIN RHSA-RELATED"/>
    <property type="match status" value="1"/>
</dbReference>
<dbReference type="InterPro" id="IPR006533">
    <property type="entry name" value="T6SS_Vgr_RhsGE"/>
</dbReference>
<dbReference type="SUPFAM" id="SSF69349">
    <property type="entry name" value="Phage fibre proteins"/>
    <property type="match status" value="2"/>
</dbReference>
<evidence type="ECO:0000256" key="2">
    <source>
        <dbReference type="ARBA" id="ARBA00005558"/>
    </source>
</evidence>
<dbReference type="PANTHER" id="PTHR32305">
    <property type="match status" value="1"/>
</dbReference>
<comment type="caution">
    <text evidence="7">The sequence shown here is derived from an EMBL/GenBank/DDBJ whole genome shotgun (WGS) entry which is preliminary data.</text>
</comment>
<feature type="region of interest" description="Disordered" evidence="4">
    <location>
        <begin position="633"/>
        <end position="666"/>
    </location>
</feature>
<feature type="compositionally biased region" description="Low complexity" evidence="4">
    <location>
        <begin position="633"/>
        <end position="644"/>
    </location>
</feature>